<protein>
    <recommendedName>
        <fullName evidence="5">Lipoprotein</fullName>
    </recommendedName>
</protein>
<dbReference type="Proteomes" id="UP000186950">
    <property type="component" value="Plasmid pSSP59"/>
</dbReference>
<geneLocation type="plasmid" evidence="2 3">
    <name>pSSP59</name>
</geneLocation>
<evidence type="ECO:0000313" key="1">
    <source>
        <dbReference type="EMBL" id="CVK21651.1"/>
    </source>
</evidence>
<proteinExistence type="predicted"/>
<name>A0A1U7MAA0_9FIRM</name>
<dbReference type="Proteomes" id="UP000245702">
    <property type="component" value="Unassembled WGS sequence"/>
</dbReference>
<dbReference type="KEGG" id="ssph:SPSPH_046960"/>
<reference evidence="2" key="2">
    <citation type="submission" date="2024-03" db="EMBL/GenBank/DDBJ databases">
        <title>Complete genome sequence of Sporomusa sphaeroides DSM 2875T isolated from mud of the Leine river and Sporomusa ovata DSM 2662T isolated from sugar beet leaf silage.</title>
        <authorList>
            <person name="Boeer T."/>
            <person name="Lueschen A."/>
            <person name="Daniel R."/>
            <person name="Poehlein A."/>
        </authorList>
    </citation>
    <scope>NUCLEOTIDE SEQUENCE</scope>
    <source>
        <strain evidence="2">DSM 2875</strain>
        <plasmid evidence="2">pSSP59</plasmid>
    </source>
</reference>
<evidence type="ECO:0000313" key="3">
    <source>
        <dbReference type="Proteomes" id="UP000186950"/>
    </source>
</evidence>
<evidence type="ECO:0000313" key="4">
    <source>
        <dbReference type="Proteomes" id="UP000245702"/>
    </source>
</evidence>
<sequence>MIILKKYLVLLISLILIGILTGCGQGNEYEGKWITSVASNWDGAKILRKLEIRKNGENYILNLSIEEYKDTGKTLGQMGKRAAWKTVSATPISATLKDGKLIIDSSTAFTYIKSDGTILGPKGEIYKKETTEEYNRLKSESAAVFKQKYPKVIIEE</sequence>
<keyword evidence="4" id="KW-1185">Reference proteome</keyword>
<evidence type="ECO:0000313" key="2">
    <source>
        <dbReference type="EMBL" id="WXA41884.1"/>
    </source>
</evidence>
<gene>
    <name evidence="2" type="ORF">SPSPH_046960</name>
    <name evidence="1" type="ORF">SSPH_04346</name>
</gene>
<evidence type="ECO:0008006" key="5">
    <source>
        <dbReference type="Google" id="ProtNLM"/>
    </source>
</evidence>
<accession>A0A1U7MAA0</accession>
<dbReference type="EMBL" id="CP146992">
    <property type="protein sequence ID" value="WXA41884.1"/>
    <property type="molecule type" value="Genomic_DNA"/>
</dbReference>
<organism evidence="2 3">
    <name type="scientific">Sporomusa sphaeroides DSM 2875</name>
    <dbReference type="NCBI Taxonomy" id="1337886"/>
    <lineage>
        <taxon>Bacteria</taxon>
        <taxon>Bacillati</taxon>
        <taxon>Bacillota</taxon>
        <taxon>Negativicutes</taxon>
        <taxon>Selenomonadales</taxon>
        <taxon>Sporomusaceae</taxon>
        <taxon>Sporomusa</taxon>
    </lineage>
</organism>
<dbReference type="AlphaFoldDB" id="A0A1U7MAA0"/>
<dbReference type="PROSITE" id="PS51257">
    <property type="entry name" value="PROKAR_LIPOPROTEIN"/>
    <property type="match status" value="1"/>
</dbReference>
<dbReference type="RefSeq" id="WP_075758167.1">
    <property type="nucleotide sequence ID" value="NZ_CP146992.1"/>
</dbReference>
<reference evidence="1 4" key="1">
    <citation type="submission" date="2016-01" db="EMBL/GenBank/DDBJ databases">
        <authorList>
            <person name="Brown R."/>
        </authorList>
    </citation>
    <scope>NUCLEOTIDE SEQUENCE [LARGE SCALE GENOMIC DNA]</scope>
    <source>
        <strain evidence="1">Sporomusa sphaeroides DSM 2875</strain>
    </source>
</reference>
<keyword evidence="2" id="KW-0614">Plasmid</keyword>
<dbReference type="EMBL" id="FCOW01000042">
    <property type="protein sequence ID" value="CVK21651.1"/>
    <property type="molecule type" value="Genomic_DNA"/>
</dbReference>